<comment type="caution">
    <text evidence="5">The sequence shown here is derived from an EMBL/GenBank/DDBJ whole genome shotgun (WGS) entry which is preliminary data.</text>
</comment>
<feature type="compositionally biased region" description="Basic and acidic residues" evidence="3">
    <location>
        <begin position="184"/>
        <end position="223"/>
    </location>
</feature>
<dbReference type="InterPro" id="IPR035979">
    <property type="entry name" value="RBD_domain_sf"/>
</dbReference>
<feature type="compositionally biased region" description="Basic and acidic residues" evidence="3">
    <location>
        <begin position="50"/>
        <end position="59"/>
    </location>
</feature>
<name>A0AAW0S7C7_9HYPO</name>
<dbReference type="SMART" id="SM00360">
    <property type="entry name" value="RRM"/>
    <property type="match status" value="1"/>
</dbReference>
<dbReference type="PANTHER" id="PTHR48027">
    <property type="entry name" value="HETEROGENEOUS NUCLEAR RIBONUCLEOPROTEIN 87F-RELATED"/>
    <property type="match status" value="1"/>
</dbReference>
<feature type="compositionally biased region" description="Basic and acidic residues" evidence="3">
    <location>
        <begin position="286"/>
        <end position="304"/>
    </location>
</feature>
<feature type="region of interest" description="Disordered" evidence="3">
    <location>
        <begin position="126"/>
        <end position="326"/>
    </location>
</feature>
<dbReference type="InterPro" id="IPR000504">
    <property type="entry name" value="RRM_dom"/>
</dbReference>
<feature type="compositionally biased region" description="Basic and acidic residues" evidence="3">
    <location>
        <begin position="7"/>
        <end position="38"/>
    </location>
</feature>
<feature type="compositionally biased region" description="Basic and acidic residues" evidence="3">
    <location>
        <begin position="231"/>
        <end position="278"/>
    </location>
</feature>
<feature type="domain" description="RRM" evidence="4">
    <location>
        <begin position="70"/>
        <end position="148"/>
    </location>
</feature>
<dbReference type="InterPro" id="IPR052462">
    <property type="entry name" value="SLIRP/GR-RBP-like"/>
</dbReference>
<organism evidence="5 6">
    <name type="scientific">Beauveria asiatica</name>
    <dbReference type="NCBI Taxonomy" id="1069075"/>
    <lineage>
        <taxon>Eukaryota</taxon>
        <taxon>Fungi</taxon>
        <taxon>Dikarya</taxon>
        <taxon>Ascomycota</taxon>
        <taxon>Pezizomycotina</taxon>
        <taxon>Sordariomycetes</taxon>
        <taxon>Hypocreomycetidae</taxon>
        <taxon>Hypocreales</taxon>
        <taxon>Cordycipitaceae</taxon>
        <taxon>Beauveria</taxon>
    </lineage>
</organism>
<dbReference type="SUPFAM" id="SSF54928">
    <property type="entry name" value="RNA-binding domain, RBD"/>
    <property type="match status" value="1"/>
</dbReference>
<dbReference type="Pfam" id="PF00076">
    <property type="entry name" value="RRM_1"/>
    <property type="match status" value="1"/>
</dbReference>
<dbReference type="PROSITE" id="PS50102">
    <property type="entry name" value="RRM"/>
    <property type="match status" value="1"/>
</dbReference>
<evidence type="ECO:0000313" key="6">
    <source>
        <dbReference type="Proteomes" id="UP001397290"/>
    </source>
</evidence>
<protein>
    <recommendedName>
        <fullName evidence="4">RRM domain-containing protein</fullName>
    </recommendedName>
</protein>
<feature type="compositionally biased region" description="Basic and acidic residues" evidence="3">
    <location>
        <begin position="163"/>
        <end position="176"/>
    </location>
</feature>
<dbReference type="GO" id="GO:0003723">
    <property type="term" value="F:RNA binding"/>
    <property type="evidence" value="ECO:0007669"/>
    <property type="project" value="UniProtKB-UniRule"/>
</dbReference>
<gene>
    <name evidence="5" type="ORF">G3M48_003870</name>
</gene>
<dbReference type="Gene3D" id="3.30.70.330">
    <property type="match status" value="1"/>
</dbReference>
<evidence type="ECO:0000256" key="1">
    <source>
        <dbReference type="ARBA" id="ARBA00022884"/>
    </source>
</evidence>
<proteinExistence type="predicted"/>
<evidence type="ECO:0000256" key="3">
    <source>
        <dbReference type="SAM" id="MobiDB-lite"/>
    </source>
</evidence>
<dbReference type="InterPro" id="IPR012677">
    <property type="entry name" value="Nucleotide-bd_a/b_plait_sf"/>
</dbReference>
<feature type="region of interest" description="Disordered" evidence="3">
    <location>
        <begin position="1"/>
        <end position="80"/>
    </location>
</feature>
<accession>A0AAW0S7C7</accession>
<dbReference type="EMBL" id="JAAHCF010000025">
    <property type="protein sequence ID" value="KAK8150150.1"/>
    <property type="molecule type" value="Genomic_DNA"/>
</dbReference>
<reference evidence="5 6" key="1">
    <citation type="submission" date="2020-02" db="EMBL/GenBank/DDBJ databases">
        <title>Comparative genomics of the hypocrealean fungal genus Beauvera.</title>
        <authorList>
            <person name="Showalter D.N."/>
            <person name="Bushley K.E."/>
            <person name="Rehner S.A."/>
        </authorList>
    </citation>
    <scope>NUCLEOTIDE SEQUENCE [LARGE SCALE GENOMIC DNA]</scope>
    <source>
        <strain evidence="5 6">ARSEF4384</strain>
    </source>
</reference>
<evidence type="ECO:0000259" key="4">
    <source>
        <dbReference type="PROSITE" id="PS50102"/>
    </source>
</evidence>
<dbReference type="AlphaFoldDB" id="A0AAW0S7C7"/>
<keyword evidence="1 2" id="KW-0694">RNA-binding</keyword>
<dbReference type="Proteomes" id="UP001397290">
    <property type="component" value="Unassembled WGS sequence"/>
</dbReference>
<evidence type="ECO:0000256" key="2">
    <source>
        <dbReference type="PROSITE-ProRule" id="PRU00176"/>
    </source>
</evidence>
<keyword evidence="6" id="KW-1185">Reference proteome</keyword>
<dbReference type="CDD" id="cd00590">
    <property type="entry name" value="RRM_SF"/>
    <property type="match status" value="1"/>
</dbReference>
<sequence>MDYEAPNGDRYDDEAPRYERDNRSASPRPGRDENDTGRRRSASPTAHPDSGSKETSAPKDDDDGAVNPGSNLFVTGIHPRLSEAEVTKMFEKYGDVEKCQIMKDPHSKESRGFGFVKMVTPEQADAAREGLQGEVIEGRTLSIEKARRARPRTPTPGKYFGPPKRDPRPRLDDRRRGGYGGGYGRDDGNRSRGYERGGNDRGGYDRGYERRYDDRGGYDRSYDRSGSGYDRGYREDRRHDERAGYGRDYDRSGYDRRDRDENYGRERHGGRDDRDRHGPRGGAGGYDRERYDRQGDRESGRPRDSAAGGSGGYADSASRSEPREQYGGADATMRFYNYGSENVGLDMSPCMGLSTLAASIKQPMNSTHQDVHMGWNRPKYRKPPSLSDLLVVNIAHVMAAIDFATDGFLSSSAYSVHSWHYLPTALQHTFIAALTSPLALRGDEAVN</sequence>
<evidence type="ECO:0000313" key="5">
    <source>
        <dbReference type="EMBL" id="KAK8150150.1"/>
    </source>
</evidence>